<dbReference type="InterPro" id="IPR004360">
    <property type="entry name" value="Glyas_Fos-R_dOase_dom"/>
</dbReference>
<dbReference type="InterPro" id="IPR037523">
    <property type="entry name" value="VOC_core"/>
</dbReference>
<dbReference type="EMBL" id="CP031163">
    <property type="protein sequence ID" value="AXH00884.1"/>
    <property type="molecule type" value="Genomic_DNA"/>
</dbReference>
<sequence>MTDANPNAVQELRLVITVPDYERSKTFFQQLFGTQAVNAWESPEGQIAILEAGRATLEIVDEAHAARVDAIEVGRRVSAGIRVALRFPDSEQAATRAQELGGVLTNPPVQTPWNSRNARVLSPDGLQLTLFTGGE</sequence>
<dbReference type="KEGG" id="dwu:DVJ83_17365"/>
<gene>
    <name evidence="2" type="ORF">DVJ83_17365</name>
</gene>
<organism evidence="2 3">
    <name type="scientific">Deinococcus wulumuqiensis</name>
    <dbReference type="NCBI Taxonomy" id="980427"/>
    <lineage>
        <taxon>Bacteria</taxon>
        <taxon>Thermotogati</taxon>
        <taxon>Deinococcota</taxon>
        <taxon>Deinococci</taxon>
        <taxon>Deinococcales</taxon>
        <taxon>Deinococcaceae</taxon>
        <taxon>Deinococcus</taxon>
    </lineage>
</organism>
<dbReference type="AlphaFoldDB" id="A0A345IMG1"/>
<protein>
    <submittedName>
        <fullName evidence="2">VOC family protein</fullName>
    </submittedName>
</protein>
<dbReference type="RefSeq" id="WP_114673532.1">
    <property type="nucleotide sequence ID" value="NZ_CALTYN010000004.1"/>
</dbReference>
<dbReference type="Pfam" id="PF00903">
    <property type="entry name" value="Glyoxalase"/>
    <property type="match status" value="1"/>
</dbReference>
<reference evidence="2 3" key="1">
    <citation type="submission" date="2018-07" db="EMBL/GenBank/DDBJ databases">
        <title>Complete Genome and Methylome Analysis of Deinococcus wulumuqiensis NEB 479.</title>
        <authorList>
            <person name="Fomenkov A."/>
            <person name="Luyten Y."/>
            <person name="Vincze T."/>
            <person name="Anton B.P."/>
            <person name="Clark T."/>
            <person name="Roberts R.J."/>
            <person name="Morgan R.D."/>
        </authorList>
    </citation>
    <scope>NUCLEOTIDE SEQUENCE [LARGE SCALE GENOMIC DNA]</scope>
    <source>
        <strain evidence="2 3">NEB 479</strain>
        <plasmid evidence="3">Plasmid pdrdi</plasmid>
    </source>
</reference>
<name>A0A345IMG1_9DEIO</name>
<keyword evidence="2" id="KW-0614">Plasmid</keyword>
<evidence type="ECO:0000259" key="1">
    <source>
        <dbReference type="PROSITE" id="PS51819"/>
    </source>
</evidence>
<evidence type="ECO:0000313" key="2">
    <source>
        <dbReference type="EMBL" id="AXH00884.1"/>
    </source>
</evidence>
<accession>A0A345IMG1</accession>
<evidence type="ECO:0000313" key="3">
    <source>
        <dbReference type="Proteomes" id="UP000253744"/>
    </source>
</evidence>
<dbReference type="InterPro" id="IPR029068">
    <property type="entry name" value="Glyas_Bleomycin-R_OHBP_Dase"/>
</dbReference>
<geneLocation type="plasmid" evidence="3">
    <name>pdrdi</name>
</geneLocation>
<dbReference type="PROSITE" id="PS51819">
    <property type="entry name" value="VOC"/>
    <property type="match status" value="1"/>
</dbReference>
<dbReference type="Proteomes" id="UP000253744">
    <property type="component" value="Plasmid pDrdI"/>
</dbReference>
<feature type="domain" description="VOC" evidence="1">
    <location>
        <begin position="10"/>
        <end position="133"/>
    </location>
</feature>
<dbReference type="SUPFAM" id="SSF54593">
    <property type="entry name" value="Glyoxalase/Bleomycin resistance protein/Dihydroxybiphenyl dioxygenase"/>
    <property type="match status" value="1"/>
</dbReference>
<proteinExistence type="predicted"/>
<dbReference type="Gene3D" id="3.10.180.10">
    <property type="entry name" value="2,3-Dihydroxybiphenyl 1,2-Dioxygenase, domain 1"/>
    <property type="match status" value="1"/>
</dbReference>